<gene>
    <name evidence="1" type="ORF">ROA7023_04484</name>
</gene>
<proteinExistence type="predicted"/>
<organism evidence="1 2">
    <name type="scientific">Roseisalinus antarcticus</name>
    <dbReference type="NCBI Taxonomy" id="254357"/>
    <lineage>
        <taxon>Bacteria</taxon>
        <taxon>Pseudomonadati</taxon>
        <taxon>Pseudomonadota</taxon>
        <taxon>Alphaproteobacteria</taxon>
        <taxon>Rhodobacterales</taxon>
        <taxon>Roseobacteraceae</taxon>
        <taxon>Roseisalinus</taxon>
    </lineage>
</organism>
<dbReference type="OrthoDB" id="3693562at2"/>
<evidence type="ECO:0008006" key="3">
    <source>
        <dbReference type="Google" id="ProtNLM"/>
    </source>
</evidence>
<dbReference type="Proteomes" id="UP000193900">
    <property type="component" value="Unassembled WGS sequence"/>
</dbReference>
<keyword evidence="2" id="KW-1185">Reference proteome</keyword>
<protein>
    <recommendedName>
        <fullName evidence="3">HTH merR-type domain-containing protein</fullName>
    </recommendedName>
</protein>
<sequence>MTQTFTAAQIGGFLAGPRLSPETGRLRFKNFTANGYIPTRMRSETDRRGTILYSTGDVLIAAILSEMVDLGGLSKEAMRAAATRLHAWHIGEADPDGPKPPESPAQWMWRMFVADPATPPGFTLQVQWQRHPSGAVNCRAALSHGEYGELCEGMTLREGDVPVASLVIPIDPILLVLLGKIRRAGMN</sequence>
<name>A0A1Y5TZV7_9RHOB</name>
<evidence type="ECO:0000313" key="1">
    <source>
        <dbReference type="EMBL" id="SLN77704.1"/>
    </source>
</evidence>
<reference evidence="1 2" key="1">
    <citation type="submission" date="2017-03" db="EMBL/GenBank/DDBJ databases">
        <authorList>
            <person name="Afonso C.L."/>
            <person name="Miller P.J."/>
            <person name="Scott M.A."/>
            <person name="Spackman E."/>
            <person name="Goraichik I."/>
            <person name="Dimitrov K.M."/>
            <person name="Suarez D.L."/>
            <person name="Swayne D.E."/>
        </authorList>
    </citation>
    <scope>NUCLEOTIDE SEQUENCE [LARGE SCALE GENOMIC DNA]</scope>
    <source>
        <strain evidence="1 2">CECT 7023</strain>
    </source>
</reference>
<accession>A0A1Y5TZV7</accession>
<evidence type="ECO:0000313" key="2">
    <source>
        <dbReference type="Proteomes" id="UP000193900"/>
    </source>
</evidence>
<dbReference type="EMBL" id="FWFZ01000059">
    <property type="protein sequence ID" value="SLN77704.1"/>
    <property type="molecule type" value="Genomic_DNA"/>
</dbReference>
<dbReference type="AlphaFoldDB" id="A0A1Y5TZV7"/>
<dbReference type="RefSeq" id="WP_085881155.1">
    <property type="nucleotide sequence ID" value="NZ_FWFZ01000059.1"/>
</dbReference>